<keyword evidence="6" id="KW-0472">Membrane</keyword>
<dbReference type="GO" id="GO:0015254">
    <property type="term" value="F:glycerol channel activity"/>
    <property type="evidence" value="ECO:0007669"/>
    <property type="project" value="TreeGrafter"/>
</dbReference>
<evidence type="ECO:0000256" key="2">
    <source>
        <dbReference type="ARBA" id="ARBA00006175"/>
    </source>
</evidence>
<dbReference type="GO" id="GO:0005886">
    <property type="term" value="C:plasma membrane"/>
    <property type="evidence" value="ECO:0007669"/>
    <property type="project" value="TreeGrafter"/>
</dbReference>
<reference evidence="9" key="1">
    <citation type="submission" date="2016-01" db="EMBL/GenBank/DDBJ databases">
        <title>Whole genome sequencing of Bhargavaea cecembensis T14.</title>
        <authorList>
            <person name="Hong K.W."/>
        </authorList>
    </citation>
    <scope>NUCLEOTIDE SEQUENCE [LARGE SCALE GENOMIC DNA]</scope>
    <source>
        <strain evidence="9">M19</strain>
    </source>
</reference>
<gene>
    <name evidence="8" type="ORF">AV649_03445</name>
</gene>
<evidence type="ECO:0000256" key="5">
    <source>
        <dbReference type="ARBA" id="ARBA00022989"/>
    </source>
</evidence>
<proteinExistence type="inferred from homology"/>
<dbReference type="PATRIC" id="fig|189381.10.peg.3544"/>
<comment type="caution">
    <text evidence="8">The sequence shown here is derived from an EMBL/GenBank/DDBJ whole genome shotgun (WGS) entry which is preliminary data.</text>
</comment>
<dbReference type="SUPFAM" id="SSF81338">
    <property type="entry name" value="Aquaporin-like"/>
    <property type="match status" value="1"/>
</dbReference>
<dbReference type="PANTHER" id="PTHR43829">
    <property type="entry name" value="AQUAPORIN OR AQUAGLYCEROPORIN RELATED"/>
    <property type="match status" value="1"/>
</dbReference>
<dbReference type="PANTHER" id="PTHR43829:SF9">
    <property type="entry name" value="AQUAPORIN-9"/>
    <property type="match status" value="1"/>
</dbReference>
<comment type="similarity">
    <text evidence="2 7">Belongs to the MIP/aquaporin (TC 1.A.8) family.</text>
</comment>
<dbReference type="InterPro" id="IPR022357">
    <property type="entry name" value="MIP_CS"/>
</dbReference>
<dbReference type="OrthoDB" id="9807293at2"/>
<evidence type="ECO:0000313" key="8">
    <source>
        <dbReference type="EMBL" id="KZE45264.1"/>
    </source>
</evidence>
<evidence type="ECO:0000256" key="1">
    <source>
        <dbReference type="ARBA" id="ARBA00004141"/>
    </source>
</evidence>
<sequence length="276" mass="29114">MSPFLAEVLGTALLIVFGAGVCANVNLKKSFAYNSGWIVITFGWGLGVAMAAYAVGQFSGAHLNPAVTFGLAFNGDFPWSDVPMYILAQMIGAIIGSAIIYLHFLPHWHATKDPGVKLGVFATGPAIPHYFSNILSEIIGTFVLVIGLLTIGANTFAEGLNPFIVGFLIIAIGISLGGTTGYAINPARDLGPRIAHFILPIPGKGSSNWGYSWIPVLGPLLGGSFAGVFYKAFFSGTMTSAFWIILAVMVVVLVLAYVADRKQSLAEKAALLADEN</sequence>
<dbReference type="Pfam" id="PF00230">
    <property type="entry name" value="MIP"/>
    <property type="match status" value="1"/>
</dbReference>
<keyword evidence="5" id="KW-1133">Transmembrane helix</keyword>
<accession>A0A0J5WCH7</accession>
<evidence type="ECO:0000256" key="7">
    <source>
        <dbReference type="RuleBase" id="RU000477"/>
    </source>
</evidence>
<evidence type="ECO:0000256" key="6">
    <source>
        <dbReference type="ARBA" id="ARBA00023136"/>
    </source>
</evidence>
<name>A0A0J5WCH7_9BACI</name>
<dbReference type="AlphaFoldDB" id="A0A0J5WCH7"/>
<evidence type="ECO:0000256" key="3">
    <source>
        <dbReference type="ARBA" id="ARBA00022448"/>
    </source>
</evidence>
<evidence type="ECO:0000313" key="9">
    <source>
        <dbReference type="Proteomes" id="UP000076510"/>
    </source>
</evidence>
<dbReference type="InterPro" id="IPR000425">
    <property type="entry name" value="MIP"/>
</dbReference>
<dbReference type="RefSeq" id="WP_048003636.1">
    <property type="nucleotide sequence ID" value="NZ_CAXQIX010000033.1"/>
</dbReference>
<dbReference type="Gene3D" id="1.20.1080.10">
    <property type="entry name" value="Glycerol uptake facilitator protein"/>
    <property type="match status" value="1"/>
</dbReference>
<dbReference type="InterPro" id="IPR050363">
    <property type="entry name" value="MIP/Aquaporin"/>
</dbReference>
<dbReference type="Proteomes" id="UP000076510">
    <property type="component" value="Unassembled WGS sequence"/>
</dbReference>
<keyword evidence="4 7" id="KW-0812">Transmembrane</keyword>
<dbReference type="InterPro" id="IPR023271">
    <property type="entry name" value="Aquaporin-like"/>
</dbReference>
<keyword evidence="3 7" id="KW-0813">Transport</keyword>
<protein>
    <submittedName>
        <fullName evidence="8">Aquaporin</fullName>
    </submittedName>
</protein>
<evidence type="ECO:0000256" key="4">
    <source>
        <dbReference type="ARBA" id="ARBA00022692"/>
    </source>
</evidence>
<dbReference type="EMBL" id="LQQY01000034">
    <property type="protein sequence ID" value="KZE45264.1"/>
    <property type="molecule type" value="Genomic_DNA"/>
</dbReference>
<comment type="subcellular location">
    <subcellularLocation>
        <location evidence="1">Membrane</location>
        <topology evidence="1">Multi-pass membrane protein</topology>
    </subcellularLocation>
</comment>
<organism evidence="8 9">
    <name type="scientific">Rossellomorea marisflavi</name>
    <dbReference type="NCBI Taxonomy" id="189381"/>
    <lineage>
        <taxon>Bacteria</taxon>
        <taxon>Bacillati</taxon>
        <taxon>Bacillota</taxon>
        <taxon>Bacilli</taxon>
        <taxon>Bacillales</taxon>
        <taxon>Bacillaceae</taxon>
        <taxon>Rossellomorea</taxon>
    </lineage>
</organism>
<dbReference type="PROSITE" id="PS00221">
    <property type="entry name" value="MIP"/>
    <property type="match status" value="1"/>
</dbReference>
<dbReference type="NCBIfam" id="TIGR00861">
    <property type="entry name" value="MIP"/>
    <property type="match status" value="1"/>
</dbReference>
<dbReference type="PRINTS" id="PR00783">
    <property type="entry name" value="MINTRINSICP"/>
</dbReference>